<proteinExistence type="predicted"/>
<reference evidence="3" key="1">
    <citation type="journal article" date="2019" name="Int. J. Syst. Evol. Microbiol.">
        <title>The Global Catalogue of Microorganisms (GCM) 10K type strain sequencing project: providing services to taxonomists for standard genome sequencing and annotation.</title>
        <authorList>
            <consortium name="The Broad Institute Genomics Platform"/>
            <consortium name="The Broad Institute Genome Sequencing Center for Infectious Disease"/>
            <person name="Wu L."/>
            <person name="Ma J."/>
        </authorList>
    </citation>
    <scope>NUCLEOTIDE SEQUENCE [LARGE SCALE GENOMIC DNA]</scope>
    <source>
        <strain evidence="3">JCM 18053</strain>
    </source>
</reference>
<gene>
    <name evidence="2" type="ORF">GCM10023213_20040</name>
</gene>
<accession>A0ABP9P421</accession>
<feature type="compositionally biased region" description="Basic residues" evidence="1">
    <location>
        <begin position="1"/>
        <end position="10"/>
    </location>
</feature>
<protein>
    <submittedName>
        <fullName evidence="2">Uncharacterized protein</fullName>
    </submittedName>
</protein>
<evidence type="ECO:0000313" key="3">
    <source>
        <dbReference type="Proteomes" id="UP001499852"/>
    </source>
</evidence>
<dbReference type="RefSeq" id="WP_345736228.1">
    <property type="nucleotide sequence ID" value="NZ_BAABIA010000003.1"/>
</dbReference>
<name>A0ABP9P421_9BACT</name>
<sequence>MRKNAAKKQGQRGSKPQVVVEDLTTDDAPMPGENVGTPLGPKKHVWMRPVKDEKTKVVTWTEYELRSYERSVEDLWHRLCEADVPLPFADVMKNLDAFGSCAVKMLYLLSHEPWQYRHLRADTPKFIEAIEQWGDEWVPRSKTIDAVTLALLIHNQAHKRDATDPERTGDPAAQG</sequence>
<evidence type="ECO:0000313" key="2">
    <source>
        <dbReference type="EMBL" id="GAA5139405.1"/>
    </source>
</evidence>
<comment type="caution">
    <text evidence="2">The sequence shown here is derived from an EMBL/GenBank/DDBJ whole genome shotgun (WGS) entry which is preliminary data.</text>
</comment>
<keyword evidence="3" id="KW-1185">Reference proteome</keyword>
<feature type="region of interest" description="Disordered" evidence="1">
    <location>
        <begin position="1"/>
        <end position="41"/>
    </location>
</feature>
<dbReference type="EMBL" id="BAABIA010000003">
    <property type="protein sequence ID" value="GAA5139405.1"/>
    <property type="molecule type" value="Genomic_DNA"/>
</dbReference>
<evidence type="ECO:0000256" key="1">
    <source>
        <dbReference type="SAM" id="MobiDB-lite"/>
    </source>
</evidence>
<organism evidence="2 3">
    <name type="scientific">Prosthecobacter algae</name>
    <dbReference type="NCBI Taxonomy" id="1144682"/>
    <lineage>
        <taxon>Bacteria</taxon>
        <taxon>Pseudomonadati</taxon>
        <taxon>Verrucomicrobiota</taxon>
        <taxon>Verrucomicrobiia</taxon>
        <taxon>Verrucomicrobiales</taxon>
        <taxon>Verrucomicrobiaceae</taxon>
        <taxon>Prosthecobacter</taxon>
    </lineage>
</organism>
<dbReference type="Proteomes" id="UP001499852">
    <property type="component" value="Unassembled WGS sequence"/>
</dbReference>